<dbReference type="Gene3D" id="3.30.450.20">
    <property type="entry name" value="PAS domain"/>
    <property type="match status" value="4"/>
</dbReference>
<keyword evidence="4" id="KW-0808">Transferase</keyword>
<dbReference type="EMBL" id="JADWYR010000002">
    <property type="protein sequence ID" value="MBG9377497.1"/>
    <property type="molecule type" value="Genomic_DNA"/>
</dbReference>
<evidence type="ECO:0000259" key="7">
    <source>
        <dbReference type="PROSITE" id="PS50109"/>
    </source>
</evidence>
<dbReference type="EC" id="2.7.13.3" evidence="2"/>
<evidence type="ECO:0000313" key="10">
    <source>
        <dbReference type="Proteomes" id="UP000628448"/>
    </source>
</evidence>
<keyword evidence="6" id="KW-0902">Two-component regulatory system</keyword>
<dbReference type="SMART" id="SM00091">
    <property type="entry name" value="PAS"/>
    <property type="match status" value="4"/>
</dbReference>
<dbReference type="PROSITE" id="PS50113">
    <property type="entry name" value="PAC"/>
    <property type="match status" value="1"/>
</dbReference>
<sequence length="792" mass="89925">MHKVIDDTALIRGSSEMGKLIREKDWSKTDIGEISSWSGTLLTTVNILLNSKFPMFLWWGNNLIQFYNDAYRPSLGVSGKHPDALGQYAIDCWPEIWHIVEPLIKTVTTTGEAVFSEDQLVPIYRNGKIEDVYWTYSYSPVYNNDGIIEGVFVTCMETTGKVLSNKTILETQKALELSKLETENQRDRLTRFFMEAPAGICILGGPDLVFELINPNYQMLLPGRDLLGKPIFTALPELADQPIATIIKDVYEKDQTFEGRELKVPLAGPTGELENRYFNFIYQPRHNEKKQVDGIMVFVHEVTGFVEVKHSLQESEHKFRSIVEQSSIPIMVTRGEEAVIEEVNQPMLDLIRHNASIKGRSVYSVMPELKGQSIIDHLYSCYTTGEKWTGDEQPILMVKDGKEELGYYNVTYQPFIEHGKIAGVLHTAINVTEQVIARKTLEKTEDTLKLSILAANLGTFDLDLENGIMKWDKRCRTLFGISHDNDVSYDRDFVGGLHEDDRERITYIINNEVFNREISNGNYDVEYRTVGADDGKVRWVRAMGKAYFNAQDVPVRFIGSVLDITEQKEDDLRKNDFIGMVSHELKTPLTSLKAYLQILQSANYTNLAPAILPKVEVQVNKMNDLIHGFLNLSRFEAGKLTIDKQPFDLDVLVDEVIESKRLIAPNHVITFDRCRNITIIADKEKIESVVRNLLSNAIKYSPFNTNIHVVCHLKEKVVEVTVTDQGIGIKTEDQQNIFQRYYRVMNDATRTISGFGIGLYLSAEIIKRHGGTIGVQSTPGKGSTFYFTLPVE</sequence>
<name>A0A931E2Q2_9BACT</name>
<evidence type="ECO:0000256" key="2">
    <source>
        <dbReference type="ARBA" id="ARBA00012438"/>
    </source>
</evidence>
<dbReference type="PRINTS" id="PR00344">
    <property type="entry name" value="BCTRLSENSOR"/>
</dbReference>
<dbReference type="InterPro" id="IPR013655">
    <property type="entry name" value="PAS_fold_3"/>
</dbReference>
<proteinExistence type="predicted"/>
<dbReference type="InterPro" id="IPR036890">
    <property type="entry name" value="HATPase_C_sf"/>
</dbReference>
<dbReference type="CDD" id="cd00130">
    <property type="entry name" value="PAS"/>
    <property type="match status" value="1"/>
</dbReference>
<dbReference type="InterPro" id="IPR013656">
    <property type="entry name" value="PAS_4"/>
</dbReference>
<feature type="domain" description="PAC" evidence="8">
    <location>
        <begin position="523"/>
        <end position="576"/>
    </location>
</feature>
<dbReference type="NCBIfam" id="TIGR00229">
    <property type="entry name" value="sensory_box"/>
    <property type="match status" value="1"/>
</dbReference>
<dbReference type="Gene3D" id="1.10.287.130">
    <property type="match status" value="1"/>
</dbReference>
<dbReference type="PROSITE" id="PS50109">
    <property type="entry name" value="HIS_KIN"/>
    <property type="match status" value="1"/>
</dbReference>
<keyword evidence="10" id="KW-1185">Reference proteome</keyword>
<comment type="caution">
    <text evidence="9">The sequence shown here is derived from an EMBL/GenBank/DDBJ whole genome shotgun (WGS) entry which is preliminary data.</text>
</comment>
<dbReference type="RefSeq" id="WP_196991578.1">
    <property type="nucleotide sequence ID" value="NZ_JADWYR010000002.1"/>
</dbReference>
<evidence type="ECO:0000256" key="6">
    <source>
        <dbReference type="ARBA" id="ARBA00023012"/>
    </source>
</evidence>
<dbReference type="InterPro" id="IPR003661">
    <property type="entry name" value="HisK_dim/P_dom"/>
</dbReference>
<protein>
    <recommendedName>
        <fullName evidence="2">histidine kinase</fullName>
        <ecNumber evidence="2">2.7.13.3</ecNumber>
    </recommendedName>
</protein>
<reference evidence="9" key="1">
    <citation type="submission" date="2020-11" db="EMBL/GenBank/DDBJ databases">
        <title>Bacterial whole genome sequence for Panacibacter sp. DH6.</title>
        <authorList>
            <person name="Le V."/>
            <person name="Ko S."/>
            <person name="Ahn C.-Y."/>
            <person name="Oh H.-M."/>
        </authorList>
    </citation>
    <scope>NUCLEOTIDE SEQUENCE</scope>
    <source>
        <strain evidence="9">DH6</strain>
    </source>
</reference>
<dbReference type="InterPro" id="IPR000014">
    <property type="entry name" value="PAS"/>
</dbReference>
<dbReference type="AlphaFoldDB" id="A0A931E2Q2"/>
<keyword evidence="5" id="KW-0418">Kinase</keyword>
<keyword evidence="3" id="KW-0597">Phosphoprotein</keyword>
<dbReference type="PANTHER" id="PTHR43711">
    <property type="entry name" value="TWO-COMPONENT HISTIDINE KINASE"/>
    <property type="match status" value="1"/>
</dbReference>
<dbReference type="InterPro" id="IPR035965">
    <property type="entry name" value="PAS-like_dom_sf"/>
</dbReference>
<dbReference type="SMART" id="SM00388">
    <property type="entry name" value="HisKA"/>
    <property type="match status" value="1"/>
</dbReference>
<dbReference type="InterPro" id="IPR050736">
    <property type="entry name" value="Sensor_HK_Regulatory"/>
</dbReference>
<dbReference type="Proteomes" id="UP000628448">
    <property type="component" value="Unassembled WGS sequence"/>
</dbReference>
<dbReference type="GO" id="GO:0000155">
    <property type="term" value="F:phosphorelay sensor kinase activity"/>
    <property type="evidence" value="ECO:0007669"/>
    <property type="project" value="InterPro"/>
</dbReference>
<dbReference type="CDD" id="cd00082">
    <property type="entry name" value="HisKA"/>
    <property type="match status" value="1"/>
</dbReference>
<dbReference type="InterPro" id="IPR003594">
    <property type="entry name" value="HATPase_dom"/>
</dbReference>
<dbReference type="FunFam" id="3.30.565.10:FF:000006">
    <property type="entry name" value="Sensor histidine kinase WalK"/>
    <property type="match status" value="1"/>
</dbReference>
<evidence type="ECO:0000259" key="8">
    <source>
        <dbReference type="PROSITE" id="PS50113"/>
    </source>
</evidence>
<dbReference type="Gene3D" id="3.30.565.10">
    <property type="entry name" value="Histidine kinase-like ATPase, C-terminal domain"/>
    <property type="match status" value="1"/>
</dbReference>
<feature type="domain" description="Histidine kinase" evidence="7">
    <location>
        <begin position="580"/>
        <end position="792"/>
    </location>
</feature>
<dbReference type="Pfam" id="PF02518">
    <property type="entry name" value="HATPase_c"/>
    <property type="match status" value="1"/>
</dbReference>
<dbReference type="InterPro" id="IPR005467">
    <property type="entry name" value="His_kinase_dom"/>
</dbReference>
<dbReference type="SMART" id="SM00387">
    <property type="entry name" value="HATPase_c"/>
    <property type="match status" value="1"/>
</dbReference>
<dbReference type="SUPFAM" id="SSF47384">
    <property type="entry name" value="Homodimeric domain of signal transducing histidine kinase"/>
    <property type="match status" value="1"/>
</dbReference>
<evidence type="ECO:0000256" key="3">
    <source>
        <dbReference type="ARBA" id="ARBA00022553"/>
    </source>
</evidence>
<organism evidence="9 10">
    <name type="scientific">Panacibacter microcysteis</name>
    <dbReference type="NCBI Taxonomy" id="2793269"/>
    <lineage>
        <taxon>Bacteria</taxon>
        <taxon>Pseudomonadati</taxon>
        <taxon>Bacteroidota</taxon>
        <taxon>Chitinophagia</taxon>
        <taxon>Chitinophagales</taxon>
        <taxon>Chitinophagaceae</taxon>
        <taxon>Panacibacter</taxon>
    </lineage>
</organism>
<dbReference type="InterPro" id="IPR001610">
    <property type="entry name" value="PAC"/>
</dbReference>
<evidence type="ECO:0000313" key="9">
    <source>
        <dbReference type="EMBL" id="MBG9377497.1"/>
    </source>
</evidence>
<accession>A0A931E2Q2</accession>
<dbReference type="InterPro" id="IPR004358">
    <property type="entry name" value="Sig_transdc_His_kin-like_C"/>
</dbReference>
<dbReference type="Gene3D" id="2.10.70.100">
    <property type="match status" value="1"/>
</dbReference>
<evidence type="ECO:0000256" key="5">
    <source>
        <dbReference type="ARBA" id="ARBA00022777"/>
    </source>
</evidence>
<dbReference type="InterPro" id="IPR000700">
    <property type="entry name" value="PAS-assoc_C"/>
</dbReference>
<dbReference type="SMART" id="SM00086">
    <property type="entry name" value="PAC"/>
    <property type="match status" value="1"/>
</dbReference>
<dbReference type="PANTHER" id="PTHR43711:SF1">
    <property type="entry name" value="HISTIDINE KINASE 1"/>
    <property type="match status" value="1"/>
</dbReference>
<evidence type="ECO:0000256" key="4">
    <source>
        <dbReference type="ARBA" id="ARBA00022679"/>
    </source>
</evidence>
<dbReference type="InterPro" id="IPR036097">
    <property type="entry name" value="HisK_dim/P_sf"/>
</dbReference>
<dbReference type="Pfam" id="PF08448">
    <property type="entry name" value="PAS_4"/>
    <property type="match status" value="1"/>
</dbReference>
<dbReference type="Pfam" id="PF08447">
    <property type="entry name" value="PAS_3"/>
    <property type="match status" value="1"/>
</dbReference>
<dbReference type="SUPFAM" id="SSF55874">
    <property type="entry name" value="ATPase domain of HSP90 chaperone/DNA topoisomerase II/histidine kinase"/>
    <property type="match status" value="1"/>
</dbReference>
<dbReference type="Pfam" id="PF13188">
    <property type="entry name" value="PAS_8"/>
    <property type="match status" value="1"/>
</dbReference>
<dbReference type="Pfam" id="PF00512">
    <property type="entry name" value="HisKA"/>
    <property type="match status" value="1"/>
</dbReference>
<evidence type="ECO:0000256" key="1">
    <source>
        <dbReference type="ARBA" id="ARBA00000085"/>
    </source>
</evidence>
<dbReference type="SUPFAM" id="SSF55785">
    <property type="entry name" value="PYP-like sensor domain (PAS domain)"/>
    <property type="match status" value="3"/>
</dbReference>
<comment type="catalytic activity">
    <reaction evidence="1">
        <text>ATP + protein L-histidine = ADP + protein N-phospho-L-histidine.</text>
        <dbReference type="EC" id="2.7.13.3"/>
    </reaction>
</comment>
<gene>
    <name evidence="9" type="ORF">I5907_14730</name>
</gene>